<dbReference type="PANTHER" id="PTHR10606">
    <property type="entry name" value="6-PHOSPHOFRUCTO-2-KINASE/FRUCTOSE-2,6-BISPHOSPHATASE"/>
    <property type="match status" value="1"/>
</dbReference>
<dbReference type="InParanoid" id="T1FMW7"/>
<reference evidence="8" key="1">
    <citation type="submission" date="2012-12" db="EMBL/GenBank/DDBJ databases">
        <authorList>
            <person name="Hellsten U."/>
            <person name="Grimwood J."/>
            <person name="Chapman J.A."/>
            <person name="Shapiro H."/>
            <person name="Aerts A."/>
            <person name="Otillar R.P."/>
            <person name="Terry A.Y."/>
            <person name="Boore J.L."/>
            <person name="Simakov O."/>
            <person name="Marletaz F."/>
            <person name="Cho S.-J."/>
            <person name="Edsinger-Gonzales E."/>
            <person name="Havlak P."/>
            <person name="Kuo D.-H."/>
            <person name="Larsson T."/>
            <person name="Lv J."/>
            <person name="Arendt D."/>
            <person name="Savage R."/>
            <person name="Osoegawa K."/>
            <person name="de Jong P."/>
            <person name="Lindberg D.R."/>
            <person name="Seaver E.C."/>
            <person name="Weisblat D.A."/>
            <person name="Putnam N.H."/>
            <person name="Grigoriev I.V."/>
            <person name="Rokhsar D.S."/>
        </authorList>
    </citation>
    <scope>NUCLEOTIDE SEQUENCE</scope>
</reference>
<dbReference type="GO" id="GO:0006003">
    <property type="term" value="P:fructose 2,6-bisphosphate metabolic process"/>
    <property type="evidence" value="ECO:0000318"/>
    <property type="project" value="GO_Central"/>
</dbReference>
<dbReference type="InterPro" id="IPR013079">
    <property type="entry name" value="6Phosfructo_kin"/>
</dbReference>
<evidence type="ECO:0000259" key="5">
    <source>
        <dbReference type="Pfam" id="PF01591"/>
    </source>
</evidence>
<sequence>MEIDKTKEVVLRCAIIMVGLPARGKTYMSKKLARYLNWIGYRAKVFNVGEARRQEIPTSINNADFFRADNSDAIEMRNKCAMSVLQQMLQWMKDSGPSIGIYDATNSTKARRRLILEHLMAVHNVNILFVESLCDDPDVIETNIKDVKIMSPDYENVSREQAVEDFKQRIKYYERSYEPLDIDYDKNISFLKIFNLGSKFIANKIKSHMQSRIIYYFMNISVLPRVIYITRAGETNGNMMGLVGGDDDLSDRGIQYARSLAEFIDRNNMKDIVVWSSLMRSALKTCDTLKPFVATVSRLKALNELDNGSFEGLTQEDIRCRFPEEYTLRENDKYYYRYPSGESYQDLVVRLEPIIMELEKVSNVMVVCHQAVARCLLAYLLDEPREDVPYLDVPLHTVFKLTPHAYGCKVDRISFNIPAVNNYRPKPKGLVSVTSFDESRLRRKMSYSSLTPTSTTKL</sequence>
<evidence type="ECO:0000313" key="8">
    <source>
        <dbReference type="Proteomes" id="UP000015101"/>
    </source>
</evidence>
<feature type="binding site" evidence="4">
    <location>
        <begin position="231"/>
        <end position="238"/>
    </location>
    <ligand>
        <name>substrate</name>
    </ligand>
</feature>
<organism evidence="7 8">
    <name type="scientific">Helobdella robusta</name>
    <name type="common">Californian leech</name>
    <dbReference type="NCBI Taxonomy" id="6412"/>
    <lineage>
        <taxon>Eukaryota</taxon>
        <taxon>Metazoa</taxon>
        <taxon>Spiralia</taxon>
        <taxon>Lophotrochozoa</taxon>
        <taxon>Annelida</taxon>
        <taxon>Clitellata</taxon>
        <taxon>Hirudinea</taxon>
        <taxon>Rhynchobdellida</taxon>
        <taxon>Glossiphoniidae</taxon>
        <taxon>Helobdella</taxon>
    </lineage>
</organism>
<dbReference type="STRING" id="6412.T1FMW7"/>
<dbReference type="eggNOG" id="KOG0234">
    <property type="taxonomic scope" value="Eukaryota"/>
</dbReference>
<dbReference type="Gene3D" id="3.40.50.300">
    <property type="entry name" value="P-loop containing nucleotide triphosphate hydrolases"/>
    <property type="match status" value="1"/>
</dbReference>
<reference evidence="6 8" key="2">
    <citation type="journal article" date="2013" name="Nature">
        <title>Insights into bilaterian evolution from three spiralian genomes.</title>
        <authorList>
            <person name="Simakov O."/>
            <person name="Marletaz F."/>
            <person name="Cho S.J."/>
            <person name="Edsinger-Gonzales E."/>
            <person name="Havlak P."/>
            <person name="Hellsten U."/>
            <person name="Kuo D.H."/>
            <person name="Larsson T."/>
            <person name="Lv J."/>
            <person name="Arendt D."/>
            <person name="Savage R."/>
            <person name="Osoegawa K."/>
            <person name="de Jong P."/>
            <person name="Grimwood J."/>
            <person name="Chapman J.A."/>
            <person name="Shapiro H."/>
            <person name="Aerts A."/>
            <person name="Otillar R.P."/>
            <person name="Terry A.Y."/>
            <person name="Boore J.L."/>
            <person name="Grigoriev I.V."/>
            <person name="Lindberg D.R."/>
            <person name="Seaver E.C."/>
            <person name="Weisblat D.A."/>
            <person name="Putnam N.H."/>
            <person name="Rokhsar D.S."/>
        </authorList>
    </citation>
    <scope>NUCLEOTIDE SEQUENCE</scope>
</reference>
<name>T1FMW7_HELRO</name>
<dbReference type="PRINTS" id="PR00991">
    <property type="entry name" value="6PFRUCTKNASE"/>
</dbReference>
<comment type="similarity">
    <text evidence="1">In the C-terminal section; belongs to the phosphoglycerate mutase family.</text>
</comment>
<proteinExistence type="inferred from homology"/>
<keyword evidence="8" id="KW-1185">Reference proteome</keyword>
<dbReference type="Proteomes" id="UP000015101">
    <property type="component" value="Unassembled WGS sequence"/>
</dbReference>
<dbReference type="EMBL" id="AMQM01003895">
    <property type="status" value="NOT_ANNOTATED_CDS"/>
    <property type="molecule type" value="Genomic_DNA"/>
</dbReference>
<evidence type="ECO:0000256" key="2">
    <source>
        <dbReference type="ARBA" id="ARBA00022741"/>
    </source>
</evidence>
<dbReference type="OMA" id="RTHYSMA"/>
<protein>
    <recommendedName>
        <fullName evidence="5">6-phosphofructo-2-kinase domain-containing protein</fullName>
    </recommendedName>
</protein>
<keyword evidence="3" id="KW-0067">ATP-binding</keyword>
<evidence type="ECO:0000256" key="3">
    <source>
        <dbReference type="ARBA" id="ARBA00022840"/>
    </source>
</evidence>
<evidence type="ECO:0000313" key="6">
    <source>
        <dbReference type="EMBL" id="ESO05219.1"/>
    </source>
</evidence>
<dbReference type="InterPro" id="IPR027417">
    <property type="entry name" value="P-loop_NTPase"/>
</dbReference>
<dbReference type="OrthoDB" id="267323at2759"/>
<evidence type="ECO:0000256" key="1">
    <source>
        <dbReference type="ARBA" id="ARBA00008408"/>
    </source>
</evidence>
<dbReference type="FunFam" id="3.40.50.1240:FF:000001">
    <property type="entry name" value="6-phosphofructo-2-kinase/fructose-2, 6-bisphosphatase 3 isoform 2"/>
    <property type="match status" value="1"/>
</dbReference>
<evidence type="ECO:0000313" key="7">
    <source>
        <dbReference type="EnsemblMetazoa" id="HelroP185506"/>
    </source>
</evidence>
<dbReference type="PANTHER" id="PTHR10606:SF44">
    <property type="entry name" value="6-PHOSPHOFRUCTO 2-KINASE_FRUCTOSE 2,6-BISPHOSPHATASE LONG FORM"/>
    <property type="match status" value="1"/>
</dbReference>
<dbReference type="InterPro" id="IPR029033">
    <property type="entry name" value="His_PPase_superfam"/>
</dbReference>
<dbReference type="RefSeq" id="XP_009016534.1">
    <property type="nucleotide sequence ID" value="XM_009018286.1"/>
</dbReference>
<dbReference type="InterPro" id="IPR003094">
    <property type="entry name" value="6Pfruct_kin"/>
</dbReference>
<dbReference type="InterPro" id="IPR013078">
    <property type="entry name" value="His_Pase_superF_clade-1"/>
</dbReference>
<dbReference type="SUPFAM" id="SSF53254">
    <property type="entry name" value="Phosphoglycerate mutase-like"/>
    <property type="match status" value="1"/>
</dbReference>
<evidence type="ECO:0000256" key="4">
    <source>
        <dbReference type="PIRSR" id="PIRSR613078-2"/>
    </source>
</evidence>
<dbReference type="GO" id="GO:0003873">
    <property type="term" value="F:6-phosphofructo-2-kinase activity"/>
    <property type="evidence" value="ECO:0000318"/>
    <property type="project" value="GO_Central"/>
</dbReference>
<dbReference type="Gene3D" id="3.40.50.1240">
    <property type="entry name" value="Phosphoglycerate mutase-like"/>
    <property type="match status" value="1"/>
</dbReference>
<dbReference type="GeneID" id="20210166"/>
<dbReference type="EnsemblMetazoa" id="HelroT185506">
    <property type="protein sequence ID" value="HelroP185506"/>
    <property type="gene ID" value="HelroG185506"/>
</dbReference>
<dbReference type="GO" id="GO:0004331">
    <property type="term" value="F:fructose-2,6-bisphosphate 2-phosphatase activity"/>
    <property type="evidence" value="ECO:0000318"/>
    <property type="project" value="GO_Central"/>
</dbReference>
<dbReference type="GO" id="GO:0006000">
    <property type="term" value="P:fructose metabolic process"/>
    <property type="evidence" value="ECO:0007669"/>
    <property type="project" value="InterPro"/>
</dbReference>
<dbReference type="AlphaFoldDB" id="T1FMW7"/>
<dbReference type="PIRSF" id="PIRSF000709">
    <property type="entry name" value="6PFK_2-Ptase"/>
    <property type="match status" value="1"/>
</dbReference>
<dbReference type="CDD" id="cd07040">
    <property type="entry name" value="HP"/>
    <property type="match status" value="1"/>
</dbReference>
<feature type="domain" description="6-phosphofructo-2-kinase" evidence="5">
    <location>
        <begin position="10"/>
        <end position="224"/>
    </location>
</feature>
<gene>
    <name evidence="7" type="primary">20210166</name>
    <name evidence="6" type="ORF">HELRODRAFT_185506</name>
</gene>
<dbReference type="Pfam" id="PF00300">
    <property type="entry name" value="His_Phos_1"/>
    <property type="match status" value="1"/>
</dbReference>
<reference evidence="7" key="3">
    <citation type="submission" date="2015-06" db="UniProtKB">
        <authorList>
            <consortium name="EnsemblMetazoa"/>
        </authorList>
    </citation>
    <scope>IDENTIFICATION</scope>
</reference>
<dbReference type="GO" id="GO:0005829">
    <property type="term" value="C:cytosol"/>
    <property type="evidence" value="ECO:0000318"/>
    <property type="project" value="GO_Central"/>
</dbReference>
<dbReference type="SUPFAM" id="SSF52540">
    <property type="entry name" value="P-loop containing nucleoside triphosphate hydrolases"/>
    <property type="match status" value="1"/>
</dbReference>
<dbReference type="HOGENOM" id="CLU_006383_1_1_1"/>
<accession>T1FMW7</accession>
<dbReference type="KEGG" id="hro:HELRODRAFT_185506"/>
<dbReference type="CTD" id="20210166"/>
<keyword evidence="2" id="KW-0547">Nucleotide-binding</keyword>
<dbReference type="GO" id="GO:0005524">
    <property type="term" value="F:ATP binding"/>
    <property type="evidence" value="ECO:0007669"/>
    <property type="project" value="UniProtKB-KW"/>
</dbReference>
<dbReference type="Pfam" id="PF01591">
    <property type="entry name" value="6PF2K"/>
    <property type="match status" value="1"/>
</dbReference>
<dbReference type="SMART" id="SM00855">
    <property type="entry name" value="PGAM"/>
    <property type="match status" value="1"/>
</dbReference>
<dbReference type="EMBL" id="KB096365">
    <property type="protein sequence ID" value="ESO05219.1"/>
    <property type="molecule type" value="Genomic_DNA"/>
</dbReference>
<dbReference type="FunFam" id="3.40.50.300:FF:000644">
    <property type="entry name" value="GpmB, Fructose-2,6-bisphosphatase"/>
    <property type="match status" value="1"/>
</dbReference>